<protein>
    <submittedName>
        <fullName evidence="1">Uncharacterized protein</fullName>
    </submittedName>
</protein>
<gene>
    <name evidence="1" type="ORF">PLAN_MP30064</name>
</gene>
<comment type="caution">
    <text evidence="1">The sequence shown here is derived from an EMBL/GenBank/DDBJ whole genome shotgun (WGS) entry which is preliminary data.</text>
</comment>
<proteinExistence type="predicted"/>
<organism evidence="1 2">
    <name type="scientific">Planktothrix rubescens CCAP 1459/22</name>
    <dbReference type="NCBI Taxonomy" id="329571"/>
    <lineage>
        <taxon>Bacteria</taxon>
        <taxon>Bacillati</taxon>
        <taxon>Cyanobacteriota</taxon>
        <taxon>Cyanophyceae</taxon>
        <taxon>Oscillatoriophycideae</taxon>
        <taxon>Oscillatoriales</taxon>
        <taxon>Microcoleaceae</taxon>
        <taxon>Planktothrix</taxon>
    </lineage>
</organism>
<evidence type="ECO:0000313" key="2">
    <source>
        <dbReference type="Proteomes" id="UP000196521"/>
    </source>
</evidence>
<accession>A0A6J7ZCL3</accession>
<evidence type="ECO:0000313" key="1">
    <source>
        <dbReference type="EMBL" id="CAC5339788.1"/>
    </source>
</evidence>
<keyword evidence="2" id="KW-1185">Reference proteome</keyword>
<dbReference type="RefSeq" id="WP_043939625.1">
    <property type="nucleotide sequence ID" value="NZ_CZCZ02000002.1"/>
</dbReference>
<dbReference type="Pfam" id="PF19828">
    <property type="entry name" value="DUF6309"/>
    <property type="match status" value="1"/>
</dbReference>
<dbReference type="EMBL" id="CZCZ02000002">
    <property type="protein sequence ID" value="CAC5339788.1"/>
    <property type="molecule type" value="Genomic_DNA"/>
</dbReference>
<dbReference type="AlphaFoldDB" id="A0A6J7ZCL3"/>
<dbReference type="InterPro" id="IPR046276">
    <property type="entry name" value="DUF6309"/>
</dbReference>
<dbReference type="Proteomes" id="UP000196521">
    <property type="component" value="Unassembled WGS sequence"/>
</dbReference>
<sequence length="179" mass="20577">MKIVMKVEFDEVLAQFRSEHHADREHEANTNRQAEEILVCADVQLRQWSKVFLGRQDILRVTLPWHISEGGNIKLIPKSGLTVEQAVEKLSSMKDRYAKESPVCWNKIWRTDRTQFLPIFLSTKAITAPYYAGYTELDITEGLVHLDGLHRMIAWELNGLLTDNAQVEAYVAGNLSFYV</sequence>
<name>A0A6J7ZCL3_PLARU</name>
<reference evidence="1" key="1">
    <citation type="submission" date="2020-05" db="EMBL/GenBank/DDBJ databases">
        <authorList>
            <consortium name="Genoscope - CEA"/>
            <person name="William W."/>
        </authorList>
    </citation>
    <scope>NUCLEOTIDE SEQUENCE [LARGE SCALE GENOMIC DNA]</scope>
    <source>
        <strain evidence="1">PCC 7821</strain>
    </source>
</reference>